<dbReference type="Pfam" id="PF24032">
    <property type="entry name" value="YQBQ"/>
    <property type="match status" value="1"/>
</dbReference>
<dbReference type="Proteomes" id="UP000176050">
    <property type="component" value="Chromosome"/>
</dbReference>
<dbReference type="InterPro" id="IPR037026">
    <property type="entry name" value="Vgr_OB-fold_dom_sf"/>
</dbReference>
<dbReference type="Gene3D" id="2.40.50.230">
    <property type="entry name" value="Gp5 N-terminal domain"/>
    <property type="match status" value="1"/>
</dbReference>
<accession>A0A1D8P817</accession>
<evidence type="ECO:0000259" key="2">
    <source>
        <dbReference type="Pfam" id="PF24032"/>
    </source>
</evidence>
<reference evidence="3 4" key="1">
    <citation type="submission" date="2016-10" db="EMBL/GenBank/DDBJ databases">
        <title>Lutibacter sp. LPB0138, isolated from marine gastropod.</title>
        <authorList>
            <person name="Kim E."/>
            <person name="Yi H."/>
        </authorList>
    </citation>
    <scope>NUCLEOTIDE SEQUENCE [LARGE SCALE GENOMIC DNA]</scope>
    <source>
        <strain evidence="3 4">LPB0138</strain>
    </source>
</reference>
<dbReference type="RefSeq" id="WP_070236881.1">
    <property type="nucleotide sequence ID" value="NZ_CP017478.1"/>
</dbReference>
<protein>
    <submittedName>
        <fullName evidence="3">Uncharacterized protein</fullName>
    </submittedName>
</protein>
<proteinExistence type="predicted"/>
<feature type="domain" description="YqbQ/XkdQ" evidence="2">
    <location>
        <begin position="69"/>
        <end position="343"/>
    </location>
</feature>
<keyword evidence="4" id="KW-1185">Reference proteome</keyword>
<evidence type="ECO:0000313" key="4">
    <source>
        <dbReference type="Proteomes" id="UP000176050"/>
    </source>
</evidence>
<dbReference type="OrthoDB" id="1907165at2"/>
<dbReference type="InterPro" id="IPR006533">
    <property type="entry name" value="T6SS_Vgr_RhsGE"/>
</dbReference>
<name>A0A1D8P817_9FLAO</name>
<dbReference type="AlphaFoldDB" id="A0A1D8P817"/>
<dbReference type="SUPFAM" id="SSF69255">
    <property type="entry name" value="gp5 N-terminal domain-like"/>
    <property type="match status" value="1"/>
</dbReference>
<sequence length="596" mass="65211">MAKVLQEKDGLIGFDIFINGSKIKDTVEVAAIYIQSEVNKISSASVLIHDGGAMGVENNPFTNSEGKDFIPGNEIKITLGYDGKNIVVFEGIIITQRLMVKIGKSQLEIKCKDKAVNMTKGRFNTIHQDKSDSDVIKSIASNYGLKLTNTTTKLKLPALIQYNCTDWDFIVIRAEMNNSVVLTDKNNLVIKDLDFSESPKYEINCADFVIDIDLDIDCENIADSFELTSWNDKDQKENKVTVKLNDSLSQGNLSAKKMAILSNDAQYYTSATISEDELKLWGNSISSKTVLSKIQGKIVVPGITEISAGDVINISGFSTRFNGKAYVSKIYHSVKEGEWTTTLFIGQPIKWHASLPDVQDISASGLIPASNGFQIAKVKKIDEDPDGNYRVLVTLPTFIGTGQDDGIWARMSFPYASNEAGFFFFPEIDDEVLVTFINNDPRFPVVTGALYNEKNKPKETPDEKNQFKSIYSKSGINIRFDDEDKILVIQTPGENVFTLDDKNKKIELKDVSGNSITMDDSGIVIDSSKDIKLTAKGNIDVSATSGVSINAKSDVNVDGSNVNISAKVGFTAKGNASAEVSASGQTTVKGAMVMIN</sequence>
<gene>
    <name evidence="3" type="ORF">LPB138_08475</name>
</gene>
<evidence type="ECO:0000259" key="1">
    <source>
        <dbReference type="Pfam" id="PF04717"/>
    </source>
</evidence>
<organism evidence="3 4">
    <name type="scientific">Urechidicola croceus</name>
    <dbReference type="NCBI Taxonomy" id="1850246"/>
    <lineage>
        <taxon>Bacteria</taxon>
        <taxon>Pseudomonadati</taxon>
        <taxon>Bacteroidota</taxon>
        <taxon>Flavobacteriia</taxon>
        <taxon>Flavobacteriales</taxon>
        <taxon>Flavobacteriaceae</taxon>
        <taxon>Urechidicola</taxon>
    </lineage>
</organism>
<dbReference type="InterPro" id="IPR056937">
    <property type="entry name" value="YqbQ/XkdQ"/>
</dbReference>
<evidence type="ECO:0000313" key="3">
    <source>
        <dbReference type="EMBL" id="AOW20708.1"/>
    </source>
</evidence>
<dbReference type="SUPFAM" id="SSF69349">
    <property type="entry name" value="Phage fibre proteins"/>
    <property type="match status" value="1"/>
</dbReference>
<dbReference type="EMBL" id="CP017478">
    <property type="protein sequence ID" value="AOW20708.1"/>
    <property type="molecule type" value="Genomic_DNA"/>
</dbReference>
<feature type="domain" description="Gp5/Type VI secretion system Vgr protein OB-fold" evidence="1">
    <location>
        <begin position="375"/>
        <end position="451"/>
    </location>
</feature>
<dbReference type="InterPro" id="IPR006531">
    <property type="entry name" value="Gp5/Vgr_OB"/>
</dbReference>
<dbReference type="KEGG" id="lul:LPB138_08475"/>
<dbReference type="SUPFAM" id="SSF69279">
    <property type="entry name" value="Phage tail proteins"/>
    <property type="match status" value="1"/>
</dbReference>
<dbReference type="NCBIfam" id="TIGR01646">
    <property type="entry name" value="vgr_GE"/>
    <property type="match status" value="1"/>
</dbReference>
<dbReference type="STRING" id="1850246.LPB138_08475"/>
<dbReference type="Pfam" id="PF04717">
    <property type="entry name" value="Phage_base_V"/>
    <property type="match status" value="1"/>
</dbReference>